<protein>
    <submittedName>
        <fullName evidence="1">Uncharacterized protein</fullName>
    </submittedName>
</protein>
<dbReference type="AlphaFoldDB" id="A0A4P7PP98"/>
<proteinExistence type="predicted"/>
<name>A0A4P7PP98_9PSED</name>
<evidence type="ECO:0000313" key="2">
    <source>
        <dbReference type="Proteomes" id="UP000296468"/>
    </source>
</evidence>
<sequence>MDATIFTSSLESATRAATEIDRGHVWIIRPDQRQCRSSI</sequence>
<dbReference type="EMBL" id="CP035088">
    <property type="protein sequence ID" value="QBZ92868.1"/>
    <property type="molecule type" value="Genomic_DNA"/>
</dbReference>
<accession>A0A4P7PP98</accession>
<gene>
    <name evidence="1" type="ORF">EPZ47_21915</name>
</gene>
<dbReference type="OrthoDB" id="9865453at2"/>
<dbReference type="Proteomes" id="UP000296468">
    <property type="component" value="Chromosome"/>
</dbReference>
<dbReference type="KEGG" id="pvk:EPZ47_21915"/>
<organism evidence="1 2">
    <name type="scientific">Pseudomonas viciae</name>
    <dbReference type="NCBI Taxonomy" id="2505979"/>
    <lineage>
        <taxon>Bacteria</taxon>
        <taxon>Pseudomonadati</taxon>
        <taxon>Pseudomonadota</taxon>
        <taxon>Gammaproteobacteria</taxon>
        <taxon>Pseudomonadales</taxon>
        <taxon>Pseudomonadaceae</taxon>
        <taxon>Pseudomonas</taxon>
    </lineage>
</organism>
<evidence type="ECO:0000313" key="1">
    <source>
        <dbReference type="EMBL" id="QBZ92868.1"/>
    </source>
</evidence>
<reference evidence="1 2" key="1">
    <citation type="journal article" date="2019" name="Front. Microbiol.">
        <title>In silico and Genetic Analyses of Cyclic Lipopeptide Synthetic Gene Clusters in Pseudomonas sp. 11K1.</title>
        <authorList>
            <person name="Zhao H."/>
            <person name="Liu Y.P."/>
            <person name="Zhang L.Q."/>
        </authorList>
    </citation>
    <scope>NUCLEOTIDE SEQUENCE [LARGE SCALE GENOMIC DNA]</scope>
    <source>
        <strain evidence="1 2">11K1</strain>
    </source>
</reference>